<accession>A0AAV1N212</accession>
<comment type="caution">
    <text evidence="1">The sequence shown here is derived from an EMBL/GenBank/DDBJ whole genome shotgun (WGS) entry which is preliminary data.</text>
</comment>
<evidence type="ECO:0000313" key="1">
    <source>
        <dbReference type="EMBL" id="CAK6953460.1"/>
    </source>
</evidence>
<dbReference type="Proteomes" id="UP001314229">
    <property type="component" value="Unassembled WGS sequence"/>
</dbReference>
<organism evidence="1 2">
    <name type="scientific">Scomber scombrus</name>
    <name type="common">Atlantic mackerel</name>
    <name type="synonym">Scomber vernalis</name>
    <dbReference type="NCBI Taxonomy" id="13677"/>
    <lineage>
        <taxon>Eukaryota</taxon>
        <taxon>Metazoa</taxon>
        <taxon>Chordata</taxon>
        <taxon>Craniata</taxon>
        <taxon>Vertebrata</taxon>
        <taxon>Euteleostomi</taxon>
        <taxon>Actinopterygii</taxon>
        <taxon>Neopterygii</taxon>
        <taxon>Teleostei</taxon>
        <taxon>Neoteleostei</taxon>
        <taxon>Acanthomorphata</taxon>
        <taxon>Pelagiaria</taxon>
        <taxon>Scombriformes</taxon>
        <taxon>Scombridae</taxon>
        <taxon>Scomber</taxon>
    </lineage>
</organism>
<gene>
    <name evidence="1" type="ORF">FSCOSCO3_A009642</name>
</gene>
<sequence>MKEQRGVVLLRIAITFADSRMPAQRHVARSGFSGVVCGCLDADGWEAPTCPAASLELEKPPKCASKPKIIPRHDFLFFKTLN</sequence>
<proteinExistence type="predicted"/>
<dbReference type="AlphaFoldDB" id="A0AAV1N212"/>
<dbReference type="EMBL" id="CAWUFR010000013">
    <property type="protein sequence ID" value="CAK6953460.1"/>
    <property type="molecule type" value="Genomic_DNA"/>
</dbReference>
<reference evidence="1 2" key="1">
    <citation type="submission" date="2024-01" db="EMBL/GenBank/DDBJ databases">
        <authorList>
            <person name="Alioto T."/>
            <person name="Alioto T."/>
            <person name="Gomez Garrido J."/>
        </authorList>
    </citation>
    <scope>NUCLEOTIDE SEQUENCE [LARGE SCALE GENOMIC DNA]</scope>
</reference>
<name>A0AAV1N212_SCOSC</name>
<keyword evidence="2" id="KW-1185">Reference proteome</keyword>
<protein>
    <submittedName>
        <fullName evidence="1">Uncharacterized protein</fullName>
    </submittedName>
</protein>
<evidence type="ECO:0000313" key="2">
    <source>
        <dbReference type="Proteomes" id="UP001314229"/>
    </source>
</evidence>